<dbReference type="InterPro" id="IPR005135">
    <property type="entry name" value="Endo/exonuclease/phosphatase"/>
</dbReference>
<feature type="chain" id="PRO_5032580141" description="Endonuclease/exonuclease/phosphatase domain-containing protein" evidence="1">
    <location>
        <begin position="23"/>
        <end position="287"/>
    </location>
</feature>
<dbReference type="AlphaFoldDB" id="A0A8B6DP07"/>
<accession>A0A8B6DP07</accession>
<organism evidence="3 4">
    <name type="scientific">Mytilus galloprovincialis</name>
    <name type="common">Mediterranean mussel</name>
    <dbReference type="NCBI Taxonomy" id="29158"/>
    <lineage>
        <taxon>Eukaryota</taxon>
        <taxon>Metazoa</taxon>
        <taxon>Spiralia</taxon>
        <taxon>Lophotrochozoa</taxon>
        <taxon>Mollusca</taxon>
        <taxon>Bivalvia</taxon>
        <taxon>Autobranchia</taxon>
        <taxon>Pteriomorphia</taxon>
        <taxon>Mytilida</taxon>
        <taxon>Mytiloidea</taxon>
        <taxon>Mytilidae</taxon>
        <taxon>Mytilinae</taxon>
        <taxon>Mytilus</taxon>
    </lineage>
</organism>
<protein>
    <recommendedName>
        <fullName evidence="2">Endonuclease/exonuclease/phosphatase domain-containing protein</fullName>
    </recommendedName>
</protein>
<dbReference type="Proteomes" id="UP000596742">
    <property type="component" value="Unassembled WGS sequence"/>
</dbReference>
<dbReference type="PANTHER" id="PTHR33395">
    <property type="entry name" value="TRANSCRIPTASE, PUTATIVE-RELATED-RELATED"/>
    <property type="match status" value="1"/>
</dbReference>
<name>A0A8B6DP07_MYTGA</name>
<dbReference type="Pfam" id="PF14529">
    <property type="entry name" value="Exo_endo_phos_2"/>
    <property type="match status" value="1"/>
</dbReference>
<dbReference type="GO" id="GO:0003824">
    <property type="term" value="F:catalytic activity"/>
    <property type="evidence" value="ECO:0007669"/>
    <property type="project" value="InterPro"/>
</dbReference>
<proteinExistence type="predicted"/>
<comment type="caution">
    <text evidence="3">The sequence shown here is derived from an EMBL/GenBank/DDBJ whole genome shotgun (WGS) entry which is preliminary data.</text>
</comment>
<gene>
    <name evidence="3" type="ORF">MGAL_10B005153</name>
</gene>
<dbReference type="PANTHER" id="PTHR33395:SF22">
    <property type="entry name" value="REVERSE TRANSCRIPTASE DOMAIN-CONTAINING PROTEIN"/>
    <property type="match status" value="1"/>
</dbReference>
<reference evidence="3" key="1">
    <citation type="submission" date="2018-11" db="EMBL/GenBank/DDBJ databases">
        <authorList>
            <person name="Alioto T."/>
            <person name="Alioto T."/>
        </authorList>
    </citation>
    <scope>NUCLEOTIDE SEQUENCE</scope>
</reference>
<dbReference type="EMBL" id="UYJE01003750">
    <property type="protein sequence ID" value="VDI22092.1"/>
    <property type="molecule type" value="Genomic_DNA"/>
</dbReference>
<dbReference type="OrthoDB" id="6143588at2759"/>
<dbReference type="Gene3D" id="3.60.10.10">
    <property type="entry name" value="Endonuclease/exonuclease/phosphatase"/>
    <property type="match status" value="1"/>
</dbReference>
<keyword evidence="4" id="KW-1185">Reference proteome</keyword>
<evidence type="ECO:0000259" key="2">
    <source>
        <dbReference type="Pfam" id="PF14529"/>
    </source>
</evidence>
<dbReference type="GO" id="GO:0031012">
    <property type="term" value="C:extracellular matrix"/>
    <property type="evidence" value="ECO:0007669"/>
    <property type="project" value="TreeGrafter"/>
</dbReference>
<dbReference type="GO" id="GO:0007508">
    <property type="term" value="P:larval heart development"/>
    <property type="evidence" value="ECO:0007669"/>
    <property type="project" value="TreeGrafter"/>
</dbReference>
<evidence type="ECO:0000313" key="4">
    <source>
        <dbReference type="Proteomes" id="UP000596742"/>
    </source>
</evidence>
<keyword evidence="1" id="KW-0732">Signal</keyword>
<evidence type="ECO:0000313" key="3">
    <source>
        <dbReference type="EMBL" id="VDI22092.1"/>
    </source>
</evidence>
<feature type="signal peptide" evidence="1">
    <location>
        <begin position="1"/>
        <end position="22"/>
    </location>
</feature>
<dbReference type="InterPro" id="IPR036691">
    <property type="entry name" value="Endo/exonu/phosph_ase_sf"/>
</dbReference>
<feature type="domain" description="Endonuclease/exonuclease/phosphatase" evidence="2">
    <location>
        <begin position="88"/>
        <end position="204"/>
    </location>
</feature>
<dbReference type="GO" id="GO:0061343">
    <property type="term" value="P:cell adhesion involved in heart morphogenesis"/>
    <property type="evidence" value="ECO:0007669"/>
    <property type="project" value="TreeGrafter"/>
</dbReference>
<sequence>MMTFYWTLRVLCIALIWNRITSKEPQDTSQLLPQNTRRKQYTIQVSLTQNNKLTSNHLECTEPEELKINDNWELIWIQIKITGTNNLYVESFYRPPDADDTEYLAHLHTSLSRIPEGTHVWLGGDFNLGDINWEDECVKQCAAKSGPSHHLLNISKDHFLNQVVVEPTRITDTCENILDLFFTNNSSLVNKVNVLPGISDHETVYTESSLRPIKTKLPPREVFTYKKGDSDAIKTALKNMEKEFSELKASNQPVEIIWTKFKTKLINLMEKHIPKKTIRGYKTKKHG</sequence>
<evidence type="ECO:0000256" key="1">
    <source>
        <dbReference type="SAM" id="SignalP"/>
    </source>
</evidence>
<dbReference type="SUPFAM" id="SSF56219">
    <property type="entry name" value="DNase I-like"/>
    <property type="match status" value="1"/>
</dbReference>